<feature type="compositionally biased region" description="Low complexity" evidence="1">
    <location>
        <begin position="17"/>
        <end position="33"/>
    </location>
</feature>
<dbReference type="EMBL" id="CCKQ01018405">
    <property type="protein sequence ID" value="CDW90366.1"/>
    <property type="molecule type" value="Genomic_DNA"/>
</dbReference>
<evidence type="ECO:0000313" key="2">
    <source>
        <dbReference type="EMBL" id="CDW90366.1"/>
    </source>
</evidence>
<feature type="region of interest" description="Disordered" evidence="1">
    <location>
        <begin position="1"/>
        <end position="33"/>
    </location>
</feature>
<protein>
    <submittedName>
        <fullName evidence="2">Uncharacterized protein</fullName>
    </submittedName>
</protein>
<feature type="compositionally biased region" description="Polar residues" evidence="1">
    <location>
        <begin position="381"/>
        <end position="392"/>
    </location>
</feature>
<dbReference type="Proteomes" id="UP000039865">
    <property type="component" value="Unassembled WGS sequence"/>
</dbReference>
<feature type="region of interest" description="Disordered" evidence="1">
    <location>
        <begin position="441"/>
        <end position="489"/>
    </location>
</feature>
<reference evidence="2 3" key="1">
    <citation type="submission" date="2014-06" db="EMBL/GenBank/DDBJ databases">
        <authorList>
            <person name="Swart Estienne"/>
        </authorList>
    </citation>
    <scope>NUCLEOTIDE SEQUENCE [LARGE SCALE GENOMIC DNA]</scope>
    <source>
        <strain evidence="2 3">130c</strain>
    </source>
</reference>
<sequence length="643" mass="73480">MLLLNKKRDENRNDINQMPHSQMSSRPPQSQRGPQILLKKDFQNFGVNKIQNLQKVVKLQQIQNNDMYQLNNEISNRVISQASTQSTTVQNSQASSRDISAIFNSSLMNRPILGSRKGSLTQFPQPQMQMQLDMGISRQGQGFPLQSIQFSNGSHQQQHILNLQKLNISNSSNNNTISDRSNFDGQSSSIQTSAKITPVINMNKIRKNQKLESLVLNKLAEEQIFRTQVAYTSRAQDQNESSGNLSQRPQTINSHYQTEQSQVFDDQSIVIRKKSKYQSPAKRNGSRDSSVQQSPRISREKLIFTADKRRGSCIDQEGKPQLEIREQQNLLTHAKVSRNNSMKKLHSIQNGYESENLGCIQIQINQNGLIEDSQQQSQDQNHQYTLKRSNSSAQCEFRKNMQTTRLGVSKKIVLPKNNQFLFKTSLNPKTSGKKLKILRTERGGSRQNQLQSFNSQTSTLQGQQSQHSTSQSQSSNQHQQKPQQQHQQQQQNYIINFNISFGCFPKEETYNQYYTTNNINNTNNTIINNLKSFNDSKNLSASDLELPGCSQLLYQDVSVQIVNKPSEDSHDLQSDVIKSKRHLFQNISIESKISQSMIKEEFDEIRMTVKTPCFNNNNNFQNLSSSINNSDKPQTKHVSRLML</sequence>
<evidence type="ECO:0000313" key="3">
    <source>
        <dbReference type="Proteomes" id="UP000039865"/>
    </source>
</evidence>
<feature type="compositionally biased region" description="Basic and acidic residues" evidence="1">
    <location>
        <begin position="1"/>
        <end position="13"/>
    </location>
</feature>
<accession>A0A078B816</accession>
<proteinExistence type="predicted"/>
<name>A0A078B816_STYLE</name>
<keyword evidence="3" id="KW-1185">Reference proteome</keyword>
<feature type="compositionally biased region" description="Polar residues" evidence="1">
    <location>
        <begin position="287"/>
        <end position="296"/>
    </location>
</feature>
<gene>
    <name evidence="2" type="primary">Contig9315.g9954</name>
    <name evidence="2" type="ORF">STYLEM_19508</name>
</gene>
<feature type="region of interest" description="Disordered" evidence="1">
    <location>
        <begin position="624"/>
        <end position="643"/>
    </location>
</feature>
<feature type="region of interest" description="Disordered" evidence="1">
    <location>
        <begin position="372"/>
        <end position="392"/>
    </location>
</feature>
<feature type="compositionally biased region" description="Low complexity" evidence="1">
    <location>
        <begin position="455"/>
        <end position="489"/>
    </location>
</feature>
<feature type="compositionally biased region" description="Polar residues" evidence="1">
    <location>
        <begin position="445"/>
        <end position="454"/>
    </location>
</feature>
<organism evidence="2 3">
    <name type="scientific">Stylonychia lemnae</name>
    <name type="common">Ciliate</name>
    <dbReference type="NCBI Taxonomy" id="5949"/>
    <lineage>
        <taxon>Eukaryota</taxon>
        <taxon>Sar</taxon>
        <taxon>Alveolata</taxon>
        <taxon>Ciliophora</taxon>
        <taxon>Intramacronucleata</taxon>
        <taxon>Spirotrichea</taxon>
        <taxon>Stichotrichia</taxon>
        <taxon>Sporadotrichida</taxon>
        <taxon>Oxytrichidae</taxon>
        <taxon>Stylonychinae</taxon>
        <taxon>Stylonychia</taxon>
    </lineage>
</organism>
<dbReference type="AlphaFoldDB" id="A0A078B816"/>
<feature type="region of interest" description="Disordered" evidence="1">
    <location>
        <begin position="274"/>
        <end position="299"/>
    </location>
</feature>
<dbReference type="InParanoid" id="A0A078B816"/>
<evidence type="ECO:0000256" key="1">
    <source>
        <dbReference type="SAM" id="MobiDB-lite"/>
    </source>
</evidence>